<dbReference type="EMBL" id="CP045143">
    <property type="protein sequence ID" value="QFR22319.1"/>
    <property type="molecule type" value="Genomic_DNA"/>
</dbReference>
<dbReference type="AlphaFoldDB" id="A0A5P8M1H6"/>
<keyword evidence="1" id="KW-0812">Transmembrane</keyword>
<sequence>MTKRHNRWILVLVTVLAYIAIGAVYFMRRDWLAGLTRHPAGLLAVSIAGPLLPGLASLYLWAKAATLWPQLLWGTLVTVSFWLLLLLIALFLIFGPTWPLVV</sequence>
<evidence type="ECO:0000313" key="3">
    <source>
        <dbReference type="Proteomes" id="UP000326779"/>
    </source>
</evidence>
<feature type="transmembrane region" description="Helical" evidence="1">
    <location>
        <begin position="7"/>
        <end position="28"/>
    </location>
</feature>
<dbReference type="Proteomes" id="UP000326779">
    <property type="component" value="Chromosome"/>
</dbReference>
<dbReference type="RefSeq" id="WP_152260143.1">
    <property type="nucleotide sequence ID" value="NZ_CP045143.1"/>
</dbReference>
<reference evidence="2 3" key="1">
    <citation type="submission" date="2019-10" db="EMBL/GenBank/DDBJ databases">
        <title>The completed genome of Lactobacillus harbinensis M1.</title>
        <authorList>
            <person name="Zheng Y."/>
        </authorList>
    </citation>
    <scope>NUCLEOTIDE SEQUENCE [LARGE SCALE GENOMIC DNA]</scope>
    <source>
        <strain evidence="2 3">M1</strain>
    </source>
</reference>
<accession>A0A5P8M1H6</accession>
<evidence type="ECO:0000313" key="2">
    <source>
        <dbReference type="EMBL" id="QFR22319.1"/>
    </source>
</evidence>
<dbReference type="KEGG" id="lhb:D1010_02020"/>
<keyword evidence="1" id="KW-0472">Membrane</keyword>
<protein>
    <submittedName>
        <fullName evidence="2">Uncharacterized protein</fullName>
    </submittedName>
</protein>
<keyword evidence="1" id="KW-1133">Transmembrane helix</keyword>
<feature type="transmembrane region" description="Helical" evidence="1">
    <location>
        <begin position="40"/>
        <end position="62"/>
    </location>
</feature>
<evidence type="ECO:0000256" key="1">
    <source>
        <dbReference type="SAM" id="Phobius"/>
    </source>
</evidence>
<organism evidence="2 3">
    <name type="scientific">Schleiferilactobacillus harbinensis</name>
    <dbReference type="NCBI Taxonomy" id="304207"/>
    <lineage>
        <taxon>Bacteria</taxon>
        <taxon>Bacillati</taxon>
        <taxon>Bacillota</taxon>
        <taxon>Bacilli</taxon>
        <taxon>Lactobacillales</taxon>
        <taxon>Lactobacillaceae</taxon>
        <taxon>Schleiferilactobacillus</taxon>
    </lineage>
</organism>
<proteinExistence type="predicted"/>
<name>A0A5P8M1H6_9LACO</name>
<gene>
    <name evidence="2" type="ORF">D1010_02020</name>
</gene>
<feature type="transmembrane region" description="Helical" evidence="1">
    <location>
        <begin position="71"/>
        <end position="94"/>
    </location>
</feature>